<reference evidence="1 2" key="1">
    <citation type="journal article" date="2022" name="Genome Biol. Evol.">
        <title>The Spruce Budworm Genome: Reconstructing the Evolutionary History of Antifreeze Proteins.</title>
        <authorList>
            <person name="Beliveau C."/>
            <person name="Gagne P."/>
            <person name="Picq S."/>
            <person name="Vernygora O."/>
            <person name="Keeling C.I."/>
            <person name="Pinkney K."/>
            <person name="Doucet D."/>
            <person name="Wen F."/>
            <person name="Johnston J.S."/>
            <person name="Maaroufi H."/>
            <person name="Boyle B."/>
            <person name="Laroche J."/>
            <person name="Dewar K."/>
            <person name="Juretic N."/>
            <person name="Blackburn G."/>
            <person name="Nisole A."/>
            <person name="Brunet B."/>
            <person name="Brandao M."/>
            <person name="Lumley L."/>
            <person name="Duan J."/>
            <person name="Quan G."/>
            <person name="Lucarotti C.J."/>
            <person name="Roe A.D."/>
            <person name="Sperling F.A.H."/>
            <person name="Levesque R.C."/>
            <person name="Cusson M."/>
        </authorList>
    </citation>
    <scope>NUCLEOTIDE SEQUENCE [LARGE SCALE GENOMIC DNA]</scope>
    <source>
        <strain evidence="1">Glfc:IPQL:Cfum</strain>
    </source>
</reference>
<evidence type="ECO:0000313" key="2">
    <source>
        <dbReference type="Proteomes" id="UP001064048"/>
    </source>
</evidence>
<protein>
    <submittedName>
        <fullName evidence="1">Uncharacterized protein</fullName>
    </submittedName>
</protein>
<accession>A0ACC0JUD4</accession>
<organism evidence="1 2">
    <name type="scientific">Choristoneura fumiferana</name>
    <name type="common">Spruce budworm moth</name>
    <name type="synonym">Archips fumiferana</name>
    <dbReference type="NCBI Taxonomy" id="7141"/>
    <lineage>
        <taxon>Eukaryota</taxon>
        <taxon>Metazoa</taxon>
        <taxon>Ecdysozoa</taxon>
        <taxon>Arthropoda</taxon>
        <taxon>Hexapoda</taxon>
        <taxon>Insecta</taxon>
        <taxon>Pterygota</taxon>
        <taxon>Neoptera</taxon>
        <taxon>Endopterygota</taxon>
        <taxon>Lepidoptera</taxon>
        <taxon>Glossata</taxon>
        <taxon>Ditrysia</taxon>
        <taxon>Tortricoidea</taxon>
        <taxon>Tortricidae</taxon>
        <taxon>Tortricinae</taxon>
        <taxon>Choristoneura</taxon>
    </lineage>
</organism>
<name>A0ACC0JUD4_CHOFU</name>
<proteinExistence type="predicted"/>
<dbReference type="EMBL" id="CM046103">
    <property type="protein sequence ID" value="KAI8427585.1"/>
    <property type="molecule type" value="Genomic_DNA"/>
</dbReference>
<gene>
    <name evidence="1" type="ORF">MSG28_002082</name>
</gene>
<evidence type="ECO:0000313" key="1">
    <source>
        <dbReference type="EMBL" id="KAI8427585.1"/>
    </source>
</evidence>
<keyword evidence="2" id="KW-1185">Reference proteome</keyword>
<sequence length="592" mass="66875">MPPKETPKKPATVISRPPISDSSLLYIPLDAVEGFKERIETGIDWTSIALATRHHRSKRQKDEIPTVTFSQALQNKIKKSILNGFLDETSSLSLDEHWELLLPITLWDVAKFANEEGQICFHSINCITENIDKLIKKAVKFGNRELLKKELRQVSILRVNDSEMTELDSGLAEFTKLVTLNLCGNFIGDIDTSVLPPGLRTLELQCNWITQTLTFAEHLPVDLLHLGLARNLLTNDSLEGLPRLPHQLTVLDLSENDIYDLYAVLEALGRLPYLKALSLAGNPCSVCMGYAPITIWRLPRLSWLDSREVLSTDRPTDGFEPHPDDVRSSYFNFTIFRIMSAPQPPKPEKGAVTTFHVELELPLLDATRRQFLMFRRNESLREMQPPPEDEPWPKMPSVIADSKIGIESSDEASSHESDVYKHLTTKNSREICHFTTFESNRVQWNKLMNFQEPVIRIFCPDLTALRDTFRTIVTLRLVYSVTTSGKQAKDKKSVTAMKAGSSEQRVVLATIKCVLQTPDWSQPSQHFHWDDSLGTSEAIHWGDGDLSVLQYNLVPPKATKGKSDADPASSARQAFPENLTCHFGFGIDTIRF</sequence>
<comment type="caution">
    <text evidence="1">The sequence shown here is derived from an EMBL/GenBank/DDBJ whole genome shotgun (WGS) entry which is preliminary data.</text>
</comment>
<dbReference type="Proteomes" id="UP001064048">
    <property type="component" value="Chromosome 3"/>
</dbReference>